<reference evidence="1 2" key="1">
    <citation type="journal article" date="2018" name="Nat. Ecol. Evol.">
        <title>Pezizomycetes genomes reveal the molecular basis of ectomycorrhizal truffle lifestyle.</title>
        <authorList>
            <person name="Murat C."/>
            <person name="Payen T."/>
            <person name="Noel B."/>
            <person name="Kuo A."/>
            <person name="Morin E."/>
            <person name="Chen J."/>
            <person name="Kohler A."/>
            <person name="Krizsan K."/>
            <person name="Balestrini R."/>
            <person name="Da Silva C."/>
            <person name="Montanini B."/>
            <person name="Hainaut M."/>
            <person name="Levati E."/>
            <person name="Barry K.W."/>
            <person name="Belfiori B."/>
            <person name="Cichocki N."/>
            <person name="Clum A."/>
            <person name="Dockter R.B."/>
            <person name="Fauchery L."/>
            <person name="Guy J."/>
            <person name="Iotti M."/>
            <person name="Le Tacon F."/>
            <person name="Lindquist E.A."/>
            <person name="Lipzen A."/>
            <person name="Malagnac F."/>
            <person name="Mello A."/>
            <person name="Molinier V."/>
            <person name="Miyauchi S."/>
            <person name="Poulain J."/>
            <person name="Riccioni C."/>
            <person name="Rubini A."/>
            <person name="Sitrit Y."/>
            <person name="Splivallo R."/>
            <person name="Traeger S."/>
            <person name="Wang M."/>
            <person name="Zifcakova L."/>
            <person name="Wipf D."/>
            <person name="Zambonelli A."/>
            <person name="Paolocci F."/>
            <person name="Nowrousian M."/>
            <person name="Ottonello S."/>
            <person name="Baldrian P."/>
            <person name="Spatafora J.W."/>
            <person name="Henrissat B."/>
            <person name="Nagy L.G."/>
            <person name="Aury J.M."/>
            <person name="Wincker P."/>
            <person name="Grigoriev I.V."/>
            <person name="Bonfante P."/>
            <person name="Martin F.M."/>
        </authorList>
    </citation>
    <scope>NUCLEOTIDE SEQUENCE [LARGE SCALE GENOMIC DNA]</scope>
    <source>
        <strain evidence="1 2">RN42</strain>
    </source>
</reference>
<keyword evidence="2" id="KW-1185">Reference proteome</keyword>
<organism evidence="1 2">
    <name type="scientific">Ascobolus immersus RN42</name>
    <dbReference type="NCBI Taxonomy" id="1160509"/>
    <lineage>
        <taxon>Eukaryota</taxon>
        <taxon>Fungi</taxon>
        <taxon>Dikarya</taxon>
        <taxon>Ascomycota</taxon>
        <taxon>Pezizomycotina</taxon>
        <taxon>Pezizomycetes</taxon>
        <taxon>Pezizales</taxon>
        <taxon>Ascobolaceae</taxon>
        <taxon>Ascobolus</taxon>
    </lineage>
</organism>
<accession>A0A3N4HV41</accession>
<name>A0A3N4HV41_ASCIM</name>
<dbReference type="EMBL" id="ML119723">
    <property type="protein sequence ID" value="RPA77655.1"/>
    <property type="molecule type" value="Genomic_DNA"/>
</dbReference>
<dbReference type="AlphaFoldDB" id="A0A3N4HV41"/>
<evidence type="ECO:0000313" key="2">
    <source>
        <dbReference type="Proteomes" id="UP000275078"/>
    </source>
</evidence>
<dbReference type="Proteomes" id="UP000275078">
    <property type="component" value="Unassembled WGS sequence"/>
</dbReference>
<protein>
    <submittedName>
        <fullName evidence="1">Uncharacterized protein</fullName>
    </submittedName>
</protein>
<proteinExistence type="predicted"/>
<gene>
    <name evidence="1" type="ORF">BJ508DRAFT_330036</name>
</gene>
<evidence type="ECO:0000313" key="1">
    <source>
        <dbReference type="EMBL" id="RPA77655.1"/>
    </source>
</evidence>
<sequence>MSSLVRKGKEFEAGQAALRYILSDKCRDDIYRIKFFTDNSMFILLARAPSVDERILRYRQDHLVKE</sequence>